<name>C6LJI7_9FIRM</name>
<proteinExistence type="predicted"/>
<organism evidence="1 2">
    <name type="scientific">Marvinbryantia formatexigens DSM 14469</name>
    <dbReference type="NCBI Taxonomy" id="478749"/>
    <lineage>
        <taxon>Bacteria</taxon>
        <taxon>Bacillati</taxon>
        <taxon>Bacillota</taxon>
        <taxon>Clostridia</taxon>
        <taxon>Lachnospirales</taxon>
        <taxon>Lachnospiraceae</taxon>
        <taxon>Marvinbryantia</taxon>
    </lineage>
</organism>
<comment type="caution">
    <text evidence="1">The sequence shown here is derived from an EMBL/GenBank/DDBJ whole genome shotgun (WGS) entry which is preliminary data.</text>
</comment>
<evidence type="ECO:0000313" key="2">
    <source>
        <dbReference type="Proteomes" id="UP000005561"/>
    </source>
</evidence>
<accession>C6LJI7</accession>
<dbReference type="EMBL" id="ACCL02000020">
    <property type="protein sequence ID" value="EET59301.1"/>
    <property type="molecule type" value="Genomic_DNA"/>
</dbReference>
<dbReference type="Proteomes" id="UP000005561">
    <property type="component" value="Unassembled WGS sequence"/>
</dbReference>
<sequence length="90" mass="10335">MGKDGIVRNGGWLMRRMEFTIEDNGDMLTVGQVVTVKEYLTTRLYSYMIEHAIGMSRPYGAGERLKTDRGKVVEVKKTDRFNIAVLEFDE</sequence>
<protein>
    <submittedName>
        <fullName evidence="1">Uncharacterized protein</fullName>
    </submittedName>
</protein>
<gene>
    <name evidence="1" type="ORF">BRYFOR_08824</name>
</gene>
<reference evidence="1" key="1">
    <citation type="submission" date="2009-07" db="EMBL/GenBank/DDBJ databases">
        <authorList>
            <person name="Weinstock G."/>
            <person name="Sodergren E."/>
            <person name="Clifton S."/>
            <person name="Fulton L."/>
            <person name="Fulton B."/>
            <person name="Courtney L."/>
            <person name="Fronick C."/>
            <person name="Harrison M."/>
            <person name="Strong C."/>
            <person name="Farmer C."/>
            <person name="Delahaunty K."/>
            <person name="Markovic C."/>
            <person name="Hall O."/>
            <person name="Minx P."/>
            <person name="Tomlinson C."/>
            <person name="Mitreva M."/>
            <person name="Nelson J."/>
            <person name="Hou S."/>
            <person name="Wollam A."/>
            <person name="Pepin K.H."/>
            <person name="Johnson M."/>
            <person name="Bhonagiri V."/>
            <person name="Nash W.E."/>
            <person name="Warren W."/>
            <person name="Chinwalla A."/>
            <person name="Mardis E.R."/>
            <person name="Wilson R.K."/>
        </authorList>
    </citation>
    <scope>NUCLEOTIDE SEQUENCE [LARGE SCALE GENOMIC DNA]</scope>
    <source>
        <strain evidence="1">DSM 14469</strain>
    </source>
</reference>
<dbReference type="AlphaFoldDB" id="C6LJI7"/>
<keyword evidence="2" id="KW-1185">Reference proteome</keyword>
<evidence type="ECO:0000313" key="1">
    <source>
        <dbReference type="EMBL" id="EET59301.1"/>
    </source>
</evidence>
<dbReference type="STRING" id="168384.SAMN05660368_03140"/>